<dbReference type="Proteomes" id="UP001500728">
    <property type="component" value="Unassembled WGS sequence"/>
</dbReference>
<evidence type="ECO:0000313" key="3">
    <source>
        <dbReference type="Proteomes" id="UP001500728"/>
    </source>
</evidence>
<name>A0ABP6R003_9ACTN</name>
<evidence type="ECO:0000313" key="2">
    <source>
        <dbReference type="EMBL" id="GAA3255370.1"/>
    </source>
</evidence>
<feature type="compositionally biased region" description="Basic residues" evidence="1">
    <location>
        <begin position="27"/>
        <end position="37"/>
    </location>
</feature>
<organism evidence="2 3">
    <name type="scientific">Streptomyces labedae</name>
    <dbReference type="NCBI Taxonomy" id="285569"/>
    <lineage>
        <taxon>Bacteria</taxon>
        <taxon>Bacillati</taxon>
        <taxon>Actinomycetota</taxon>
        <taxon>Actinomycetes</taxon>
        <taxon>Kitasatosporales</taxon>
        <taxon>Streptomycetaceae</taxon>
        <taxon>Streptomyces</taxon>
    </lineage>
</organism>
<accession>A0ABP6R003</accession>
<gene>
    <name evidence="2" type="ORF">GCM10010469_17640</name>
</gene>
<evidence type="ECO:0000256" key="1">
    <source>
        <dbReference type="SAM" id="MobiDB-lite"/>
    </source>
</evidence>
<dbReference type="EMBL" id="BAAAUW010000006">
    <property type="protein sequence ID" value="GAA3255370.1"/>
    <property type="molecule type" value="Genomic_DNA"/>
</dbReference>
<sequence length="84" mass="9147">MGQAALNIGGSCRQVQPEEATKMIAARHSRSPARRRPPPCGRVTSVGGTTRRNNTHNSSGTNRSTRTVMYSSTIERAIRNGFYA</sequence>
<feature type="region of interest" description="Disordered" evidence="1">
    <location>
        <begin position="27"/>
        <end position="67"/>
    </location>
</feature>
<proteinExistence type="predicted"/>
<keyword evidence="3" id="KW-1185">Reference proteome</keyword>
<protein>
    <submittedName>
        <fullName evidence="2">Uncharacterized protein</fullName>
    </submittedName>
</protein>
<reference evidence="3" key="1">
    <citation type="journal article" date="2019" name="Int. J. Syst. Evol. Microbiol.">
        <title>The Global Catalogue of Microorganisms (GCM) 10K type strain sequencing project: providing services to taxonomists for standard genome sequencing and annotation.</title>
        <authorList>
            <consortium name="The Broad Institute Genomics Platform"/>
            <consortium name="The Broad Institute Genome Sequencing Center for Infectious Disease"/>
            <person name="Wu L."/>
            <person name="Ma J."/>
        </authorList>
    </citation>
    <scope>NUCLEOTIDE SEQUENCE [LARGE SCALE GENOMIC DNA]</scope>
    <source>
        <strain evidence="3">JCM 9381</strain>
    </source>
</reference>
<feature type="compositionally biased region" description="Polar residues" evidence="1">
    <location>
        <begin position="46"/>
        <end position="67"/>
    </location>
</feature>
<comment type="caution">
    <text evidence="2">The sequence shown here is derived from an EMBL/GenBank/DDBJ whole genome shotgun (WGS) entry which is preliminary data.</text>
</comment>